<dbReference type="EMBL" id="BK015025">
    <property type="protein sequence ID" value="DAD87728.1"/>
    <property type="molecule type" value="Genomic_DNA"/>
</dbReference>
<name>A0A8S5MZT1_9CAUD</name>
<organism evidence="2">
    <name type="scientific">Siphoviridae sp. ct8eQ1</name>
    <dbReference type="NCBI Taxonomy" id="2826171"/>
    <lineage>
        <taxon>Viruses</taxon>
        <taxon>Duplodnaviria</taxon>
        <taxon>Heunggongvirae</taxon>
        <taxon>Uroviricota</taxon>
        <taxon>Caudoviricetes</taxon>
    </lineage>
</organism>
<proteinExistence type="predicted"/>
<evidence type="ECO:0008006" key="3">
    <source>
        <dbReference type="Google" id="ProtNLM"/>
    </source>
</evidence>
<sequence>MNTNYNNNFDRELDWDSEIVKDSEYIILPAGLYQFTVEGYERAQHTPSPNNPNAKLPSCPKAIISIKIDANEGEKTLKHNLFLHSSVEGMLSAFFGAIGLKKKGEPLKMAWNQITGTTGVCKVVVKDSSNGNQYNEIKGMIYKEDVDIANVLNVSNPFTNEASQPTFNANTQPWNNGQGGF</sequence>
<feature type="region of interest" description="Disordered" evidence="1">
    <location>
        <begin position="162"/>
        <end position="181"/>
    </location>
</feature>
<reference evidence="2" key="1">
    <citation type="journal article" date="2021" name="Proc. Natl. Acad. Sci. U.S.A.">
        <title>A Catalog of Tens of Thousands of Viruses from Human Metagenomes Reveals Hidden Associations with Chronic Diseases.</title>
        <authorList>
            <person name="Tisza M.J."/>
            <person name="Buck C.B."/>
        </authorList>
    </citation>
    <scope>NUCLEOTIDE SEQUENCE</scope>
    <source>
        <strain evidence="2">Ct8eQ1</strain>
    </source>
</reference>
<accession>A0A8S5MZT1</accession>
<protein>
    <recommendedName>
        <fullName evidence="3">Phage protein</fullName>
    </recommendedName>
</protein>
<evidence type="ECO:0000256" key="1">
    <source>
        <dbReference type="SAM" id="MobiDB-lite"/>
    </source>
</evidence>
<evidence type="ECO:0000313" key="2">
    <source>
        <dbReference type="EMBL" id="DAD87728.1"/>
    </source>
</evidence>